<comment type="caution">
    <text evidence="1">The sequence shown here is derived from an EMBL/GenBank/DDBJ whole genome shotgun (WGS) entry which is preliminary data.</text>
</comment>
<accession>A0A392R0S3</accession>
<protein>
    <submittedName>
        <fullName evidence="1">Ribosome biogenesis regulatory protein</fullName>
    </submittedName>
</protein>
<reference evidence="1 2" key="1">
    <citation type="journal article" date="2018" name="Front. Plant Sci.">
        <title>Red Clover (Trifolium pratense) and Zigzag Clover (T. medium) - A Picture of Genomic Similarities and Differences.</title>
        <authorList>
            <person name="Dluhosova J."/>
            <person name="Istvanek J."/>
            <person name="Nedelnik J."/>
            <person name="Repkova J."/>
        </authorList>
    </citation>
    <scope>NUCLEOTIDE SEQUENCE [LARGE SCALE GENOMIC DNA]</scope>
    <source>
        <strain evidence="2">cv. 10/8</strain>
        <tissue evidence="1">Leaf</tissue>
    </source>
</reference>
<dbReference type="Proteomes" id="UP000265520">
    <property type="component" value="Unassembled WGS sequence"/>
</dbReference>
<name>A0A392R0S3_9FABA</name>
<keyword evidence="2" id="KW-1185">Reference proteome</keyword>
<proteinExistence type="predicted"/>
<dbReference type="EMBL" id="LXQA010170637">
    <property type="protein sequence ID" value="MCI29155.1"/>
    <property type="molecule type" value="Genomic_DNA"/>
</dbReference>
<evidence type="ECO:0000313" key="2">
    <source>
        <dbReference type="Proteomes" id="UP000265520"/>
    </source>
</evidence>
<dbReference type="AlphaFoldDB" id="A0A392R0S3"/>
<sequence>MEVDLGNLMAYDSHYYSVPSQQSREELVNEFLQKGIELVQAIADSLFTTLTSTEDVDGRTPR</sequence>
<evidence type="ECO:0000313" key="1">
    <source>
        <dbReference type="EMBL" id="MCI29155.1"/>
    </source>
</evidence>
<organism evidence="1 2">
    <name type="scientific">Trifolium medium</name>
    <dbReference type="NCBI Taxonomy" id="97028"/>
    <lineage>
        <taxon>Eukaryota</taxon>
        <taxon>Viridiplantae</taxon>
        <taxon>Streptophyta</taxon>
        <taxon>Embryophyta</taxon>
        <taxon>Tracheophyta</taxon>
        <taxon>Spermatophyta</taxon>
        <taxon>Magnoliopsida</taxon>
        <taxon>eudicotyledons</taxon>
        <taxon>Gunneridae</taxon>
        <taxon>Pentapetalae</taxon>
        <taxon>rosids</taxon>
        <taxon>fabids</taxon>
        <taxon>Fabales</taxon>
        <taxon>Fabaceae</taxon>
        <taxon>Papilionoideae</taxon>
        <taxon>50 kb inversion clade</taxon>
        <taxon>NPAAA clade</taxon>
        <taxon>Hologalegina</taxon>
        <taxon>IRL clade</taxon>
        <taxon>Trifolieae</taxon>
        <taxon>Trifolium</taxon>
    </lineage>
</organism>